<feature type="non-terminal residue" evidence="2">
    <location>
        <position position="207"/>
    </location>
</feature>
<reference evidence="2 3" key="1">
    <citation type="journal article" date="2015" name="Antonie Van Leeuwenhoek">
        <title>Streptomyces klenkii sp. nov., isolated from deep marine sediment.</title>
        <authorList>
            <person name="Veyisoglu A."/>
            <person name="Sahin N."/>
        </authorList>
    </citation>
    <scope>NUCLEOTIDE SEQUENCE [LARGE SCALE GENOMIC DNA]</scope>
    <source>
        <strain evidence="2 3">KCTC 29202</strain>
    </source>
</reference>
<dbReference type="EMBL" id="RBAM01000116">
    <property type="protein sequence ID" value="RKN53516.1"/>
    <property type="molecule type" value="Genomic_DNA"/>
</dbReference>
<proteinExistence type="predicted"/>
<dbReference type="GO" id="GO:0003677">
    <property type="term" value="F:DNA binding"/>
    <property type="evidence" value="ECO:0007669"/>
    <property type="project" value="InterPro"/>
</dbReference>
<dbReference type="Gene3D" id="3.40.50.1390">
    <property type="entry name" value="Resolvase, N-terminal catalytic domain"/>
    <property type="match status" value="1"/>
</dbReference>
<dbReference type="Proteomes" id="UP000270343">
    <property type="component" value="Unassembled WGS sequence"/>
</dbReference>
<dbReference type="GO" id="GO:0000150">
    <property type="term" value="F:DNA strand exchange activity"/>
    <property type="evidence" value="ECO:0007669"/>
    <property type="project" value="InterPro"/>
</dbReference>
<evidence type="ECO:0000313" key="3">
    <source>
        <dbReference type="Proteomes" id="UP000270343"/>
    </source>
</evidence>
<organism evidence="2 3">
    <name type="scientific">Streptomyces klenkii</name>
    <dbReference type="NCBI Taxonomy" id="1420899"/>
    <lineage>
        <taxon>Bacteria</taxon>
        <taxon>Bacillati</taxon>
        <taxon>Actinomycetota</taxon>
        <taxon>Actinomycetes</taxon>
        <taxon>Kitasatosporales</taxon>
        <taxon>Streptomycetaceae</taxon>
        <taxon>Streptomyces</taxon>
    </lineage>
</organism>
<gene>
    <name evidence="2" type="ORF">D7231_35055</name>
</gene>
<dbReference type="SUPFAM" id="SSF53041">
    <property type="entry name" value="Resolvase-like"/>
    <property type="match status" value="1"/>
</dbReference>
<dbReference type="OrthoDB" id="3372479at2"/>
<comment type="caution">
    <text evidence="2">The sequence shown here is derived from an EMBL/GenBank/DDBJ whole genome shotgun (WGS) entry which is preliminary data.</text>
</comment>
<dbReference type="SMART" id="SM00857">
    <property type="entry name" value="Resolvase"/>
    <property type="match status" value="1"/>
</dbReference>
<dbReference type="InterPro" id="IPR006119">
    <property type="entry name" value="Resolv_N"/>
</dbReference>
<accession>A0A3B0A1F6</accession>
<evidence type="ECO:0000313" key="2">
    <source>
        <dbReference type="EMBL" id="RKN53516.1"/>
    </source>
</evidence>
<evidence type="ECO:0000259" key="1">
    <source>
        <dbReference type="SMART" id="SM00857"/>
    </source>
</evidence>
<keyword evidence="3" id="KW-1185">Reference proteome</keyword>
<sequence>MTIPHANPPALSLAGRTPSGVLSPVRGGVSGPSGLSDLAVSPFAMPTALLRGEVRVAWLGRTSTEDQQDPRQSLMRQLGRCKETLPEAWAIVAHFYDVESGRMELDARGHGANYERFDIPIARDGGIADLLAECGHPNRRFDVVICESTSRVARRMFENLSVERELERSGVPLFAWNEPIKLDGGRAQQILQRRINQSVAEYEVFNA</sequence>
<dbReference type="InterPro" id="IPR036162">
    <property type="entry name" value="Resolvase-like_N_sf"/>
</dbReference>
<protein>
    <submittedName>
        <fullName evidence="2">Recombinase family protein</fullName>
    </submittedName>
</protein>
<feature type="domain" description="Resolvase/invertase-type recombinase catalytic" evidence="1">
    <location>
        <begin position="56"/>
        <end position="206"/>
    </location>
</feature>
<name>A0A3B0A1F6_9ACTN</name>
<dbReference type="AlphaFoldDB" id="A0A3B0A1F6"/>
<dbReference type="RefSeq" id="WP_147449894.1">
    <property type="nucleotide sequence ID" value="NZ_RBAM01000116.1"/>
</dbReference>